<keyword evidence="1" id="KW-0472">Membrane</keyword>
<sequence length="254" mass="28963">MISQKEFYELYNKNSKRNISRNSGPIDARLFLRNLSLPIAYLLAKNNVSANAVTVVFLLIALAGNFLLVIPSVFTIILLIIFHEVAWLFDCVDGQLARYHGTFSKYGENFDTLSHVIVSGTFMLAFGTRIYLESGQAMFLLLGGIGAFAKAFEQQLEISKKSISESPKVKSMYYHSKIRKYIVYGVQTIITEIRIFSIVVLILTLIQPNTIRINFVELSFIAMVLVVFLESFVYKIYLSIKQLGFVERKVWKGW</sequence>
<dbReference type="Gene3D" id="1.20.120.1760">
    <property type="match status" value="1"/>
</dbReference>
<feature type="transmembrane region" description="Helical" evidence="1">
    <location>
        <begin position="218"/>
        <end position="238"/>
    </location>
</feature>
<feature type="transmembrane region" description="Helical" evidence="1">
    <location>
        <begin position="55"/>
        <end position="82"/>
    </location>
</feature>
<dbReference type="EMBL" id="MFBW01000029">
    <property type="protein sequence ID" value="OGE07927.1"/>
    <property type="molecule type" value="Genomic_DNA"/>
</dbReference>
<gene>
    <name evidence="2" type="ORF">A3I53_04530</name>
</gene>
<evidence type="ECO:0000313" key="3">
    <source>
        <dbReference type="Proteomes" id="UP000178845"/>
    </source>
</evidence>
<keyword evidence="1" id="KW-0812">Transmembrane</keyword>
<comment type="caution">
    <text evidence="2">The sequence shown here is derived from an EMBL/GenBank/DDBJ whole genome shotgun (WGS) entry which is preliminary data.</text>
</comment>
<dbReference type="GO" id="GO:0016020">
    <property type="term" value="C:membrane"/>
    <property type="evidence" value="ECO:0007669"/>
    <property type="project" value="InterPro"/>
</dbReference>
<reference evidence="2 3" key="1">
    <citation type="journal article" date="2016" name="Nat. Commun.">
        <title>Thousands of microbial genomes shed light on interconnected biogeochemical processes in an aquifer system.</title>
        <authorList>
            <person name="Anantharaman K."/>
            <person name="Brown C.T."/>
            <person name="Hug L.A."/>
            <person name="Sharon I."/>
            <person name="Castelle C.J."/>
            <person name="Probst A.J."/>
            <person name="Thomas B.C."/>
            <person name="Singh A."/>
            <person name="Wilkins M.J."/>
            <person name="Karaoz U."/>
            <person name="Brodie E.L."/>
            <person name="Williams K.H."/>
            <person name="Hubbard S.S."/>
            <person name="Banfield J.F."/>
        </authorList>
    </citation>
    <scope>NUCLEOTIDE SEQUENCE [LARGE SCALE GENOMIC DNA]</scope>
</reference>
<proteinExistence type="predicted"/>
<organism evidence="2 3">
    <name type="scientific">Candidatus Curtissbacteria bacterium RIFCSPLOWO2_02_FULL_40_13b</name>
    <dbReference type="NCBI Taxonomy" id="1797733"/>
    <lineage>
        <taxon>Bacteria</taxon>
        <taxon>Candidatus Curtissiibacteriota</taxon>
    </lineage>
</organism>
<evidence type="ECO:0008006" key="4">
    <source>
        <dbReference type="Google" id="ProtNLM"/>
    </source>
</evidence>
<dbReference type="Pfam" id="PF01066">
    <property type="entry name" value="CDP-OH_P_transf"/>
    <property type="match status" value="1"/>
</dbReference>
<evidence type="ECO:0000313" key="2">
    <source>
        <dbReference type="EMBL" id="OGE07927.1"/>
    </source>
</evidence>
<dbReference type="InterPro" id="IPR000462">
    <property type="entry name" value="CDP-OH_P_trans"/>
</dbReference>
<accession>A0A1F5HUT7</accession>
<dbReference type="Proteomes" id="UP000178845">
    <property type="component" value="Unassembled WGS sequence"/>
</dbReference>
<dbReference type="InterPro" id="IPR043130">
    <property type="entry name" value="CDP-OH_PTrfase_TM_dom"/>
</dbReference>
<name>A0A1F5HUT7_9BACT</name>
<dbReference type="GO" id="GO:0008654">
    <property type="term" value="P:phospholipid biosynthetic process"/>
    <property type="evidence" value="ECO:0007669"/>
    <property type="project" value="InterPro"/>
</dbReference>
<evidence type="ECO:0000256" key="1">
    <source>
        <dbReference type="SAM" id="Phobius"/>
    </source>
</evidence>
<dbReference type="AlphaFoldDB" id="A0A1F5HUT7"/>
<dbReference type="GO" id="GO:0016780">
    <property type="term" value="F:phosphotransferase activity, for other substituted phosphate groups"/>
    <property type="evidence" value="ECO:0007669"/>
    <property type="project" value="InterPro"/>
</dbReference>
<keyword evidence="1" id="KW-1133">Transmembrane helix</keyword>
<protein>
    <recommendedName>
        <fullName evidence="4">CDP-alcohol phosphatidyltransferase</fullName>
    </recommendedName>
</protein>
<feature type="transmembrane region" description="Helical" evidence="1">
    <location>
        <begin position="181"/>
        <end position="206"/>
    </location>
</feature>